<dbReference type="Proteomes" id="UP000622638">
    <property type="component" value="Unassembled WGS sequence"/>
</dbReference>
<protein>
    <recommendedName>
        <fullName evidence="5">MBL fold metallo-hydrolase</fullName>
    </recommendedName>
</protein>
<dbReference type="OrthoDB" id="9769355at2"/>
<dbReference type="EMBL" id="WNKZ01000081">
    <property type="protein sequence ID" value="MTV55353.1"/>
    <property type="molecule type" value="Genomic_DNA"/>
</dbReference>
<evidence type="ECO:0000313" key="2">
    <source>
        <dbReference type="EMBL" id="MTV55353.1"/>
    </source>
</evidence>
<reference evidence="1" key="4">
    <citation type="submission" date="2024-05" db="EMBL/GenBank/DDBJ databases">
        <authorList>
            <person name="Sun Q."/>
            <person name="Zhou Y."/>
        </authorList>
    </citation>
    <scope>NUCLEOTIDE SEQUENCE</scope>
    <source>
        <strain evidence="1">CGMCC 1.15931</strain>
    </source>
</reference>
<proteinExistence type="predicted"/>
<evidence type="ECO:0000313" key="4">
    <source>
        <dbReference type="Proteomes" id="UP000622638"/>
    </source>
</evidence>
<keyword evidence="4" id="KW-1185">Reference proteome</keyword>
<dbReference type="SUPFAM" id="SSF56281">
    <property type="entry name" value="Metallo-hydrolase/oxidoreductase"/>
    <property type="match status" value="1"/>
</dbReference>
<accession>A0A6I3T1I2</accession>
<dbReference type="Pfam" id="PF13483">
    <property type="entry name" value="Lactamase_B_3"/>
    <property type="match status" value="1"/>
</dbReference>
<dbReference type="RefSeq" id="WP_155472627.1">
    <property type="nucleotide sequence ID" value="NZ_BMKG01000013.1"/>
</dbReference>
<dbReference type="Gene3D" id="3.60.15.10">
    <property type="entry name" value="Ribonuclease Z/Hydroxyacylglutathione hydrolase-like"/>
    <property type="match status" value="1"/>
</dbReference>
<dbReference type="Proteomes" id="UP000430634">
    <property type="component" value="Unassembled WGS sequence"/>
</dbReference>
<reference evidence="2 3" key="3">
    <citation type="submission" date="2019-11" db="EMBL/GenBank/DDBJ databases">
        <title>Type strains purchased from KCTC, JCM and DSMZ.</title>
        <authorList>
            <person name="Lu H."/>
        </authorList>
    </citation>
    <scope>NUCLEOTIDE SEQUENCE [LARGE SCALE GENOMIC DNA]</scope>
    <source>
        <strain evidence="2 3">KCTC 52429</strain>
    </source>
</reference>
<evidence type="ECO:0008006" key="5">
    <source>
        <dbReference type="Google" id="ProtNLM"/>
    </source>
</evidence>
<gene>
    <name evidence="1" type="ORF">GCM10011572_31670</name>
    <name evidence="2" type="ORF">GM672_21755</name>
</gene>
<dbReference type="EMBL" id="BMKG01000013">
    <property type="protein sequence ID" value="GGC07652.1"/>
    <property type="molecule type" value="Genomic_DNA"/>
</dbReference>
<dbReference type="AlphaFoldDB" id="A0A6I3T1I2"/>
<reference evidence="4" key="2">
    <citation type="journal article" date="2019" name="Int. J. Syst. Evol. Microbiol.">
        <title>The Global Catalogue of Microorganisms (GCM) 10K type strain sequencing project: providing services to taxonomists for standard genome sequencing and annotation.</title>
        <authorList>
            <consortium name="The Broad Institute Genomics Platform"/>
            <consortium name="The Broad Institute Genome Sequencing Center for Infectious Disease"/>
            <person name="Wu L."/>
            <person name="Ma J."/>
        </authorList>
    </citation>
    <scope>NUCLEOTIDE SEQUENCE [LARGE SCALE GENOMIC DNA]</scope>
    <source>
        <strain evidence="4">CGMCC 1.15931</strain>
    </source>
</reference>
<name>A0A6I3T1I2_9BURK</name>
<dbReference type="InterPro" id="IPR036866">
    <property type="entry name" value="RibonucZ/Hydroxyglut_hydro"/>
</dbReference>
<reference evidence="1" key="1">
    <citation type="journal article" date="2014" name="Int. J. Syst. Evol. Microbiol.">
        <title>Complete genome of a new Firmicutes species belonging to the dominant human colonic microbiota ('Ruminococcus bicirculans') reveals two chromosomes and a selective capacity to utilize plant glucans.</title>
        <authorList>
            <consortium name="NISC Comparative Sequencing Program"/>
            <person name="Wegmann U."/>
            <person name="Louis P."/>
            <person name="Goesmann A."/>
            <person name="Henrissat B."/>
            <person name="Duncan S.H."/>
            <person name="Flint H.J."/>
        </authorList>
    </citation>
    <scope>NUCLEOTIDE SEQUENCE</scope>
    <source>
        <strain evidence="1">CGMCC 1.15931</strain>
    </source>
</reference>
<organism evidence="2 3">
    <name type="scientific">Pseudoduganella buxea</name>
    <dbReference type="NCBI Taxonomy" id="1949069"/>
    <lineage>
        <taxon>Bacteria</taxon>
        <taxon>Pseudomonadati</taxon>
        <taxon>Pseudomonadota</taxon>
        <taxon>Betaproteobacteria</taxon>
        <taxon>Burkholderiales</taxon>
        <taxon>Oxalobacteraceae</taxon>
        <taxon>Telluria group</taxon>
        <taxon>Pseudoduganella</taxon>
    </lineage>
</organism>
<comment type="caution">
    <text evidence="2">The sequence shown here is derived from an EMBL/GenBank/DDBJ whole genome shotgun (WGS) entry which is preliminary data.</text>
</comment>
<evidence type="ECO:0000313" key="1">
    <source>
        <dbReference type="EMBL" id="GGC07652.1"/>
    </source>
</evidence>
<sequence>MSTELKHFLAEYGNGDGVFYLGHAGILAVLNGRKILFDPIVESQPYGDSWVFYPPQVDDALLYDVDAVVVSHIHQDHYDKRFLRKLKPSVKIVIVGGRPSFIADITAKVSHDVTVIAPETVTQLFDGVHLYGVIHESNGIDASMIAYSERFCVYHGNDNYLQPASMTKFTQVGRAIDVACIPYAYIHWYPFLMEYPAGQEHEKEAEAERLVNVYMDDCVNVIGILQPKVVIPFGANLLIDDGNMHSDINMAVRTPIEFVDYARARLPAEQRDVVKPMLAGDYCGLDGDALRITIAHEFSADEYRAAADSFLQARPPKTPRAGAANVDLEAFLATVNARLQDSALVDAQRKPVDNLLQFELQGEHGVLRVEVDCLDYRARIVDAFTEGRPLHRFRLDAVSSAEWLSGKRFETIIGMRRFTLLRQPNLYLPDVLKIANTVI</sequence>
<evidence type="ECO:0000313" key="3">
    <source>
        <dbReference type="Proteomes" id="UP000430634"/>
    </source>
</evidence>